<feature type="compositionally biased region" description="Basic residues" evidence="1">
    <location>
        <begin position="132"/>
        <end position="143"/>
    </location>
</feature>
<feature type="compositionally biased region" description="Basic and acidic residues" evidence="1">
    <location>
        <begin position="160"/>
        <end position="180"/>
    </location>
</feature>
<feature type="compositionally biased region" description="Basic and acidic residues" evidence="1">
    <location>
        <begin position="114"/>
        <end position="124"/>
    </location>
</feature>
<name>A0A1Z5KHJ1_FISSO</name>
<sequence>MSLASEKESCSTDSTFESSGSEGDHHPKIVRAPTKKLVRVKASTTSLSAEQVQKALRKRPEDGHASSSSLGTSLRKMHSSSQSTLQDSRSVFSRRSTKSSSTGRPRQHMSGTQESRRRAVDRCRSKSPGNLRRSRSVSRHRRKQQPEDDEKSYESSARNLRRDDSSCPERQISRKEDDKASTTIASQRRSSNCNSASISSQRGILRSKSQDLSPAPKRGILRANSTVIDLRKVPGRQSNGNNTVQTRLRTTAASDEPRPFVTNTARKDTVTEMVLKTGIITQNQLDELIAAGFLFIKV</sequence>
<organism evidence="2 3">
    <name type="scientific">Fistulifera solaris</name>
    <name type="common">Oleaginous diatom</name>
    <dbReference type="NCBI Taxonomy" id="1519565"/>
    <lineage>
        <taxon>Eukaryota</taxon>
        <taxon>Sar</taxon>
        <taxon>Stramenopiles</taxon>
        <taxon>Ochrophyta</taxon>
        <taxon>Bacillariophyta</taxon>
        <taxon>Bacillariophyceae</taxon>
        <taxon>Bacillariophycidae</taxon>
        <taxon>Naviculales</taxon>
        <taxon>Naviculaceae</taxon>
        <taxon>Fistulifera</taxon>
    </lineage>
</organism>
<evidence type="ECO:0000313" key="2">
    <source>
        <dbReference type="EMBL" id="GAX25501.1"/>
    </source>
</evidence>
<feature type="compositionally biased region" description="Low complexity" evidence="1">
    <location>
        <begin position="79"/>
        <end position="104"/>
    </location>
</feature>
<dbReference type="AlphaFoldDB" id="A0A1Z5KHJ1"/>
<dbReference type="Proteomes" id="UP000198406">
    <property type="component" value="Unassembled WGS sequence"/>
</dbReference>
<keyword evidence="3" id="KW-1185">Reference proteome</keyword>
<feature type="compositionally biased region" description="Polar residues" evidence="1">
    <location>
        <begin position="11"/>
        <end position="21"/>
    </location>
</feature>
<feature type="compositionally biased region" description="Low complexity" evidence="1">
    <location>
        <begin position="190"/>
        <end position="200"/>
    </location>
</feature>
<feature type="compositionally biased region" description="Basic and acidic residues" evidence="1">
    <location>
        <begin position="1"/>
        <end position="10"/>
    </location>
</feature>
<comment type="caution">
    <text evidence="2">The sequence shown here is derived from an EMBL/GenBank/DDBJ whole genome shotgun (WGS) entry which is preliminary data.</text>
</comment>
<accession>A0A1Z5KHJ1</accession>
<proteinExistence type="predicted"/>
<protein>
    <submittedName>
        <fullName evidence="2">Uncharacterized protein</fullName>
    </submittedName>
</protein>
<evidence type="ECO:0000256" key="1">
    <source>
        <dbReference type="SAM" id="MobiDB-lite"/>
    </source>
</evidence>
<feature type="compositionally biased region" description="Polar residues" evidence="1">
    <location>
        <begin position="42"/>
        <end position="51"/>
    </location>
</feature>
<evidence type="ECO:0000313" key="3">
    <source>
        <dbReference type="Proteomes" id="UP000198406"/>
    </source>
</evidence>
<feature type="region of interest" description="Disordered" evidence="1">
    <location>
        <begin position="1"/>
        <end position="218"/>
    </location>
</feature>
<dbReference type="EMBL" id="BDSP01000225">
    <property type="protein sequence ID" value="GAX25501.1"/>
    <property type="molecule type" value="Genomic_DNA"/>
</dbReference>
<gene>
    <name evidence="2" type="ORF">FisN_12Lu076</name>
</gene>
<reference evidence="2 3" key="1">
    <citation type="journal article" date="2015" name="Plant Cell">
        <title>Oil accumulation by the oleaginous diatom Fistulifera solaris as revealed by the genome and transcriptome.</title>
        <authorList>
            <person name="Tanaka T."/>
            <person name="Maeda Y."/>
            <person name="Veluchamy A."/>
            <person name="Tanaka M."/>
            <person name="Abida H."/>
            <person name="Marechal E."/>
            <person name="Bowler C."/>
            <person name="Muto M."/>
            <person name="Sunaga Y."/>
            <person name="Tanaka M."/>
            <person name="Yoshino T."/>
            <person name="Taniguchi T."/>
            <person name="Fukuda Y."/>
            <person name="Nemoto M."/>
            <person name="Matsumoto M."/>
            <person name="Wong P.S."/>
            <person name="Aburatani S."/>
            <person name="Fujibuchi W."/>
        </authorList>
    </citation>
    <scope>NUCLEOTIDE SEQUENCE [LARGE SCALE GENOMIC DNA]</scope>
    <source>
        <strain evidence="2 3">JPCC DA0580</strain>
    </source>
</reference>
<dbReference type="InParanoid" id="A0A1Z5KHJ1"/>